<feature type="domain" description="Zinc finger/thioredoxin putative" evidence="3">
    <location>
        <begin position="1"/>
        <end position="36"/>
    </location>
</feature>
<protein>
    <recommendedName>
        <fullName evidence="3">Zinc finger/thioredoxin putative domain-containing protein</fullName>
    </recommendedName>
</protein>
<evidence type="ECO:0000256" key="2">
    <source>
        <dbReference type="SAM" id="Phobius"/>
    </source>
</evidence>
<comment type="caution">
    <text evidence="4">The sequence shown here is derived from an EMBL/GenBank/DDBJ whole genome shotgun (WGS) entry which is preliminary data.</text>
</comment>
<feature type="compositionally biased region" description="Low complexity" evidence="1">
    <location>
        <begin position="117"/>
        <end position="129"/>
    </location>
</feature>
<evidence type="ECO:0000313" key="4">
    <source>
        <dbReference type="EMBL" id="OSQ53526.1"/>
    </source>
</evidence>
<keyword evidence="2" id="KW-0812">Transmembrane</keyword>
<proteinExistence type="predicted"/>
<dbReference type="Pfam" id="PF13717">
    <property type="entry name" value="Zn_ribbon_4"/>
    <property type="match status" value="1"/>
</dbReference>
<accession>A0A1X4NRL4</accession>
<dbReference type="STRING" id="1123756.MGEO_00330"/>
<dbReference type="OrthoDB" id="7159357at2"/>
<keyword evidence="5" id="KW-1185">Reference proteome</keyword>
<feature type="transmembrane region" description="Helical" evidence="2">
    <location>
        <begin position="213"/>
        <end position="234"/>
    </location>
</feature>
<dbReference type="NCBIfam" id="TIGR02098">
    <property type="entry name" value="MJ0042_CXXC"/>
    <property type="match status" value="1"/>
</dbReference>
<keyword evidence="2" id="KW-0472">Membrane</keyword>
<feature type="compositionally biased region" description="Basic and acidic residues" evidence="1">
    <location>
        <begin position="134"/>
        <end position="153"/>
    </location>
</feature>
<keyword evidence="2" id="KW-1133">Transmembrane helix</keyword>
<evidence type="ECO:0000256" key="1">
    <source>
        <dbReference type="SAM" id="MobiDB-lite"/>
    </source>
</evidence>
<dbReference type="AlphaFoldDB" id="A0A1X4NRL4"/>
<feature type="compositionally biased region" description="Basic and acidic residues" evidence="1">
    <location>
        <begin position="90"/>
        <end position="116"/>
    </location>
</feature>
<dbReference type="InterPro" id="IPR011723">
    <property type="entry name" value="Znf/thioredoxin_put"/>
</dbReference>
<name>A0A1X4NRL4_9RHOB</name>
<evidence type="ECO:0000313" key="5">
    <source>
        <dbReference type="Proteomes" id="UP000193926"/>
    </source>
</evidence>
<dbReference type="EMBL" id="JFKC01000001">
    <property type="protein sequence ID" value="OSQ53526.1"/>
    <property type="molecule type" value="Genomic_DNA"/>
</dbReference>
<feature type="compositionally biased region" description="Low complexity" evidence="1">
    <location>
        <begin position="156"/>
        <end position="167"/>
    </location>
</feature>
<reference evidence="4 5" key="1">
    <citation type="submission" date="2014-03" db="EMBL/GenBank/DDBJ databases">
        <title>The draft genome sequence of Marivita geojedonensis KCTC 23882.</title>
        <authorList>
            <person name="Lai Q."/>
            <person name="Shao Z."/>
        </authorList>
    </citation>
    <scope>NUCLEOTIDE SEQUENCE [LARGE SCALE GENOMIC DNA]</scope>
    <source>
        <strain evidence="4 5">DPG-138</strain>
    </source>
</reference>
<evidence type="ECO:0000259" key="3">
    <source>
        <dbReference type="Pfam" id="PF13717"/>
    </source>
</evidence>
<sequence length="286" mass="30813">MRLTCPSCGAQYEVPDDVIPDEGRDVQCSNCGNTWFQMHDSRKSPEAEEAEAAAPKDAVWHPEVESDIEDGPSVNQGAAPGSSPPQSPPKRRELDPSVADILREEAELEAKAREAEAGSLEEQQELGLQEPEDEAAKRARQAQERMRRLRGEDPEAAAAAAAASAVADRPKSRGDMLPDVEEINQTLRASSERREVRSVQADLEDEDDAPGGFGRGFILTLLLFAIAAALYVFAPQLAETVPQLKAPLDTYVTLINQLRMWLDAQVSSILGMINGAAGDAAAPDGT</sequence>
<feature type="region of interest" description="Disordered" evidence="1">
    <location>
        <begin position="36"/>
        <end position="177"/>
    </location>
</feature>
<dbReference type="Proteomes" id="UP000193926">
    <property type="component" value="Unassembled WGS sequence"/>
</dbReference>
<gene>
    <name evidence="4" type="ORF">MGEO_00330</name>
</gene>
<organism evidence="4 5">
    <name type="scientific">Marivita geojedonensis</name>
    <dbReference type="NCBI Taxonomy" id="1123756"/>
    <lineage>
        <taxon>Bacteria</taxon>
        <taxon>Pseudomonadati</taxon>
        <taxon>Pseudomonadota</taxon>
        <taxon>Alphaproteobacteria</taxon>
        <taxon>Rhodobacterales</taxon>
        <taxon>Roseobacteraceae</taxon>
        <taxon>Marivita</taxon>
    </lineage>
</organism>